<feature type="compositionally biased region" description="Polar residues" evidence="1">
    <location>
        <begin position="65"/>
        <end position="74"/>
    </location>
</feature>
<sequence length="84" mass="8883">MTTDQPEQDATEPDPYAEHPEESDFPAAGERVSDEEREAALDAEPGGNATVGDTVDTDDVDSSAEEGTSGQEVAQQARGAYRPD</sequence>
<dbReference type="RefSeq" id="WP_129399330.1">
    <property type="nucleotide sequence ID" value="NZ_SDWT01000001.1"/>
</dbReference>
<dbReference type="OrthoDB" id="3788961at2"/>
<accession>A0A4Q2S0Y6</accession>
<feature type="compositionally biased region" description="Basic and acidic residues" evidence="1">
    <location>
        <begin position="31"/>
        <end position="40"/>
    </location>
</feature>
<feature type="region of interest" description="Disordered" evidence="1">
    <location>
        <begin position="1"/>
        <end position="84"/>
    </location>
</feature>
<gene>
    <name evidence="2" type="ORF">EUA93_06170</name>
</gene>
<organism evidence="2 3">
    <name type="scientific">Nocardioides oleivorans</name>
    <dbReference type="NCBI Taxonomy" id="273676"/>
    <lineage>
        <taxon>Bacteria</taxon>
        <taxon>Bacillati</taxon>
        <taxon>Actinomycetota</taxon>
        <taxon>Actinomycetes</taxon>
        <taxon>Propionibacteriales</taxon>
        <taxon>Nocardioidaceae</taxon>
        <taxon>Nocardioides</taxon>
    </lineage>
</organism>
<evidence type="ECO:0000313" key="3">
    <source>
        <dbReference type="Proteomes" id="UP000294071"/>
    </source>
</evidence>
<keyword evidence="3" id="KW-1185">Reference proteome</keyword>
<dbReference type="Proteomes" id="UP000294071">
    <property type="component" value="Unassembled WGS sequence"/>
</dbReference>
<name>A0A4Q2S0Y6_9ACTN</name>
<evidence type="ECO:0008006" key="4">
    <source>
        <dbReference type="Google" id="ProtNLM"/>
    </source>
</evidence>
<comment type="caution">
    <text evidence="2">The sequence shown here is derived from an EMBL/GenBank/DDBJ whole genome shotgun (WGS) entry which is preliminary data.</text>
</comment>
<reference evidence="2 3" key="1">
    <citation type="submission" date="2019-01" db="EMBL/GenBank/DDBJ databases">
        <title>Novel species of Nocardioides.</title>
        <authorList>
            <person name="Liu Q."/>
            <person name="Xin Y.-H."/>
        </authorList>
    </citation>
    <scope>NUCLEOTIDE SEQUENCE [LARGE SCALE GENOMIC DNA]</scope>
    <source>
        <strain evidence="2 3">CGMCC 4.6882</strain>
    </source>
</reference>
<protein>
    <recommendedName>
        <fullName evidence="4">DUF5709 domain-containing protein</fullName>
    </recommendedName>
</protein>
<evidence type="ECO:0000256" key="1">
    <source>
        <dbReference type="SAM" id="MobiDB-lite"/>
    </source>
</evidence>
<feature type="compositionally biased region" description="Acidic residues" evidence="1">
    <location>
        <begin position="1"/>
        <end position="12"/>
    </location>
</feature>
<proteinExistence type="predicted"/>
<dbReference type="AlphaFoldDB" id="A0A4Q2S0Y6"/>
<feature type="compositionally biased region" description="Acidic residues" evidence="1">
    <location>
        <begin position="55"/>
        <end position="64"/>
    </location>
</feature>
<dbReference type="EMBL" id="SDWT01000001">
    <property type="protein sequence ID" value="RYB93974.1"/>
    <property type="molecule type" value="Genomic_DNA"/>
</dbReference>
<evidence type="ECO:0000313" key="2">
    <source>
        <dbReference type="EMBL" id="RYB93974.1"/>
    </source>
</evidence>